<dbReference type="SUPFAM" id="SSF52540">
    <property type="entry name" value="P-loop containing nucleoside triphosphate hydrolases"/>
    <property type="match status" value="1"/>
</dbReference>
<evidence type="ECO:0000313" key="9">
    <source>
        <dbReference type="EMBL" id="RSU10234.1"/>
    </source>
</evidence>
<evidence type="ECO:0000259" key="8">
    <source>
        <dbReference type="PROSITE" id="PS51194"/>
    </source>
</evidence>
<comment type="caution">
    <text evidence="9">The sequence shown here is derived from an EMBL/GenBank/DDBJ whole genome shotgun (WGS) entry which is preliminary data.</text>
</comment>
<proteinExistence type="inferred from homology"/>
<evidence type="ECO:0000256" key="6">
    <source>
        <dbReference type="SAM" id="MobiDB-lite"/>
    </source>
</evidence>
<dbReference type="InterPro" id="IPR001650">
    <property type="entry name" value="Helicase_C-like"/>
</dbReference>
<dbReference type="RefSeq" id="WP_126814331.1">
    <property type="nucleotide sequence ID" value="NZ_NGKC01000013.1"/>
</dbReference>
<evidence type="ECO:0008006" key="11">
    <source>
        <dbReference type="Google" id="ProtNLM"/>
    </source>
</evidence>
<accession>A0A430AQM4</accession>
<dbReference type="SMART" id="SM00490">
    <property type="entry name" value="HELICc"/>
    <property type="match status" value="1"/>
</dbReference>
<dbReference type="AlphaFoldDB" id="A0A430AQM4"/>
<keyword evidence="1" id="KW-0547">Nucleotide-binding</keyword>
<comment type="similarity">
    <text evidence="5">Belongs to the DEAD box helicase family.</text>
</comment>
<sequence length="424" mass="46969">MTYIEQLPAEWQALWQEEGFNDAAVIQEESFQPLLEGKNVLGISPTGSGKTLAYLLPLLTKVVKGEGNQLLILQPSQELAMQVAAVARKWSKPFGFAVLPLTGGANIRRQIEKLKERPEVLVGTPGRVLELIKQKKVKSHLINAVVLDEVDQLLEETSRQSSQSIIKTLQQDTQLAAYSATGLSAAATLSDMFSAELVTIDVTGRDRSQGTVTHAFVIVPTRKRTEVLRRLAHIPDFRALVFFNQVSELGVVSERLTYLGVPHATLASDQNQMERKLAVSAFADARLPLLLTTDVAARGLDFADLSYIVQYDQAQTADVYTHRSGRTGRMGHDGMVLTLSNERAVRELKKMVQATGHTLQEVFVSHGAILDTKPEKKNDELPDFEAKKTAAAGKMKKEPETKRKKKKVKKKAQKNKGVRKKNRV</sequence>
<dbReference type="SMART" id="SM00487">
    <property type="entry name" value="DEXDc"/>
    <property type="match status" value="1"/>
</dbReference>
<dbReference type="PROSITE" id="PS51194">
    <property type="entry name" value="HELICASE_CTER"/>
    <property type="match status" value="1"/>
</dbReference>
<dbReference type="PROSITE" id="PS51192">
    <property type="entry name" value="HELICASE_ATP_BIND_1"/>
    <property type="match status" value="1"/>
</dbReference>
<dbReference type="InterPro" id="IPR050079">
    <property type="entry name" value="DEAD_box_RNA_helicase"/>
</dbReference>
<feature type="domain" description="Helicase C-terminal" evidence="8">
    <location>
        <begin position="226"/>
        <end position="370"/>
    </location>
</feature>
<dbReference type="GO" id="GO:0003676">
    <property type="term" value="F:nucleic acid binding"/>
    <property type="evidence" value="ECO:0007669"/>
    <property type="project" value="InterPro"/>
</dbReference>
<evidence type="ECO:0000259" key="7">
    <source>
        <dbReference type="PROSITE" id="PS51192"/>
    </source>
</evidence>
<feature type="compositionally biased region" description="Basic and acidic residues" evidence="6">
    <location>
        <begin position="374"/>
        <end position="388"/>
    </location>
</feature>
<reference evidence="9 10" key="1">
    <citation type="submission" date="2017-05" db="EMBL/GenBank/DDBJ databases">
        <title>Vagococcus spp. assemblies.</title>
        <authorList>
            <person name="Gulvik C.A."/>
        </authorList>
    </citation>
    <scope>NUCLEOTIDE SEQUENCE [LARGE SCALE GENOMIC DNA]</scope>
    <source>
        <strain evidence="9 10">LMG 24798</strain>
    </source>
</reference>
<name>A0A430AQM4_9ENTE</name>
<dbReference type="GO" id="GO:0016787">
    <property type="term" value="F:hydrolase activity"/>
    <property type="evidence" value="ECO:0007669"/>
    <property type="project" value="UniProtKB-KW"/>
</dbReference>
<dbReference type="Proteomes" id="UP000286773">
    <property type="component" value="Unassembled WGS sequence"/>
</dbReference>
<evidence type="ECO:0000256" key="2">
    <source>
        <dbReference type="ARBA" id="ARBA00022801"/>
    </source>
</evidence>
<dbReference type="OrthoDB" id="9805696at2"/>
<dbReference type="CDD" id="cd18787">
    <property type="entry name" value="SF2_C_DEAD"/>
    <property type="match status" value="1"/>
</dbReference>
<dbReference type="InterPro" id="IPR014001">
    <property type="entry name" value="Helicase_ATP-bd"/>
</dbReference>
<dbReference type="InterPro" id="IPR044742">
    <property type="entry name" value="DEAD/DEAH_RhlB"/>
</dbReference>
<gene>
    <name evidence="9" type="ORF">CBF27_10835</name>
</gene>
<feature type="domain" description="Helicase ATP-binding" evidence="7">
    <location>
        <begin position="31"/>
        <end position="200"/>
    </location>
</feature>
<feature type="region of interest" description="Disordered" evidence="6">
    <location>
        <begin position="374"/>
        <end position="424"/>
    </location>
</feature>
<dbReference type="PANTHER" id="PTHR47959">
    <property type="entry name" value="ATP-DEPENDENT RNA HELICASE RHLE-RELATED"/>
    <property type="match status" value="1"/>
</dbReference>
<keyword evidence="10" id="KW-1185">Reference proteome</keyword>
<feature type="compositionally biased region" description="Basic residues" evidence="6">
    <location>
        <begin position="402"/>
        <end position="424"/>
    </location>
</feature>
<dbReference type="GO" id="GO:0005829">
    <property type="term" value="C:cytosol"/>
    <property type="evidence" value="ECO:0007669"/>
    <property type="project" value="TreeGrafter"/>
</dbReference>
<dbReference type="GO" id="GO:0003724">
    <property type="term" value="F:RNA helicase activity"/>
    <property type="evidence" value="ECO:0007669"/>
    <property type="project" value="TreeGrafter"/>
</dbReference>
<dbReference type="Gene3D" id="3.40.50.300">
    <property type="entry name" value="P-loop containing nucleotide triphosphate hydrolases"/>
    <property type="match status" value="2"/>
</dbReference>
<keyword evidence="3" id="KW-0347">Helicase</keyword>
<dbReference type="EMBL" id="NGKC01000013">
    <property type="protein sequence ID" value="RSU10234.1"/>
    <property type="molecule type" value="Genomic_DNA"/>
</dbReference>
<dbReference type="Pfam" id="PF00271">
    <property type="entry name" value="Helicase_C"/>
    <property type="match status" value="1"/>
</dbReference>
<protein>
    <recommendedName>
        <fullName evidence="11">RNA helicase</fullName>
    </recommendedName>
</protein>
<dbReference type="InterPro" id="IPR011545">
    <property type="entry name" value="DEAD/DEAH_box_helicase_dom"/>
</dbReference>
<keyword evidence="2" id="KW-0378">Hydrolase</keyword>
<dbReference type="Pfam" id="PF00270">
    <property type="entry name" value="DEAD"/>
    <property type="match status" value="1"/>
</dbReference>
<evidence type="ECO:0000256" key="5">
    <source>
        <dbReference type="ARBA" id="ARBA00038437"/>
    </source>
</evidence>
<dbReference type="PANTHER" id="PTHR47959:SF13">
    <property type="entry name" value="ATP-DEPENDENT RNA HELICASE RHLE"/>
    <property type="match status" value="1"/>
</dbReference>
<dbReference type="CDD" id="cd00268">
    <property type="entry name" value="DEADc"/>
    <property type="match status" value="1"/>
</dbReference>
<evidence type="ECO:0000256" key="3">
    <source>
        <dbReference type="ARBA" id="ARBA00022806"/>
    </source>
</evidence>
<dbReference type="GO" id="GO:0005524">
    <property type="term" value="F:ATP binding"/>
    <property type="evidence" value="ECO:0007669"/>
    <property type="project" value="UniProtKB-KW"/>
</dbReference>
<organism evidence="9 10">
    <name type="scientific">Vagococcus acidifermentans</name>
    <dbReference type="NCBI Taxonomy" id="564710"/>
    <lineage>
        <taxon>Bacteria</taxon>
        <taxon>Bacillati</taxon>
        <taxon>Bacillota</taxon>
        <taxon>Bacilli</taxon>
        <taxon>Lactobacillales</taxon>
        <taxon>Enterococcaceae</taxon>
        <taxon>Vagococcus</taxon>
    </lineage>
</organism>
<evidence type="ECO:0000313" key="10">
    <source>
        <dbReference type="Proteomes" id="UP000286773"/>
    </source>
</evidence>
<evidence type="ECO:0000256" key="1">
    <source>
        <dbReference type="ARBA" id="ARBA00022741"/>
    </source>
</evidence>
<keyword evidence="4" id="KW-0067">ATP-binding</keyword>
<evidence type="ECO:0000256" key="4">
    <source>
        <dbReference type="ARBA" id="ARBA00022840"/>
    </source>
</evidence>
<dbReference type="InterPro" id="IPR027417">
    <property type="entry name" value="P-loop_NTPase"/>
</dbReference>